<dbReference type="GO" id="GO:0004553">
    <property type="term" value="F:hydrolase activity, hydrolyzing O-glycosyl compounds"/>
    <property type="evidence" value="ECO:0007669"/>
    <property type="project" value="InterPro"/>
</dbReference>
<reference evidence="2 3" key="1">
    <citation type="journal article" date="2019" name="Nat. Ecol. Evol.">
        <title>Megaphylogeny resolves global patterns of mushroom evolution.</title>
        <authorList>
            <person name="Varga T."/>
            <person name="Krizsan K."/>
            <person name="Foldi C."/>
            <person name="Dima B."/>
            <person name="Sanchez-Garcia M."/>
            <person name="Sanchez-Ramirez S."/>
            <person name="Szollosi G.J."/>
            <person name="Szarkandi J.G."/>
            <person name="Papp V."/>
            <person name="Albert L."/>
            <person name="Andreopoulos W."/>
            <person name="Angelini C."/>
            <person name="Antonin V."/>
            <person name="Barry K.W."/>
            <person name="Bougher N.L."/>
            <person name="Buchanan P."/>
            <person name="Buyck B."/>
            <person name="Bense V."/>
            <person name="Catcheside P."/>
            <person name="Chovatia M."/>
            <person name="Cooper J."/>
            <person name="Damon W."/>
            <person name="Desjardin D."/>
            <person name="Finy P."/>
            <person name="Geml J."/>
            <person name="Haridas S."/>
            <person name="Hughes K."/>
            <person name="Justo A."/>
            <person name="Karasinski D."/>
            <person name="Kautmanova I."/>
            <person name="Kiss B."/>
            <person name="Kocsube S."/>
            <person name="Kotiranta H."/>
            <person name="LaButti K.M."/>
            <person name="Lechner B.E."/>
            <person name="Liimatainen K."/>
            <person name="Lipzen A."/>
            <person name="Lukacs Z."/>
            <person name="Mihaltcheva S."/>
            <person name="Morgado L.N."/>
            <person name="Niskanen T."/>
            <person name="Noordeloos M.E."/>
            <person name="Ohm R.A."/>
            <person name="Ortiz-Santana B."/>
            <person name="Ovrebo C."/>
            <person name="Racz N."/>
            <person name="Riley R."/>
            <person name="Savchenko A."/>
            <person name="Shiryaev A."/>
            <person name="Soop K."/>
            <person name="Spirin V."/>
            <person name="Szebenyi C."/>
            <person name="Tomsovsky M."/>
            <person name="Tulloss R.E."/>
            <person name="Uehling J."/>
            <person name="Grigoriev I.V."/>
            <person name="Vagvolgyi C."/>
            <person name="Papp T."/>
            <person name="Martin F.M."/>
            <person name="Miettinen O."/>
            <person name="Hibbett D.S."/>
            <person name="Nagy L.G."/>
        </authorList>
    </citation>
    <scope>NUCLEOTIDE SEQUENCE [LARGE SCALE GENOMIC DNA]</scope>
    <source>
        <strain evidence="2 3">CBS 309.79</strain>
    </source>
</reference>
<keyword evidence="3" id="KW-1185">Reference proteome</keyword>
<dbReference type="PROSITE" id="PS51762">
    <property type="entry name" value="GH16_2"/>
    <property type="match status" value="1"/>
</dbReference>
<dbReference type="CDD" id="cd02181">
    <property type="entry name" value="GH16_fungal_Lam16A_glucanase"/>
    <property type="match status" value="1"/>
</dbReference>
<evidence type="ECO:0000313" key="2">
    <source>
        <dbReference type="EMBL" id="TFK95182.1"/>
    </source>
</evidence>
<dbReference type="STRING" id="1884261.A0A5C3PZV0"/>
<dbReference type="Proteomes" id="UP000305067">
    <property type="component" value="Unassembled WGS sequence"/>
</dbReference>
<dbReference type="SUPFAM" id="SSF49899">
    <property type="entry name" value="Concanavalin A-like lectins/glucanases"/>
    <property type="match status" value="1"/>
</dbReference>
<dbReference type="OrthoDB" id="192832at2759"/>
<evidence type="ECO:0000259" key="1">
    <source>
        <dbReference type="PROSITE" id="PS51762"/>
    </source>
</evidence>
<dbReference type="EMBL" id="ML178913">
    <property type="protein sequence ID" value="TFK95182.1"/>
    <property type="molecule type" value="Genomic_DNA"/>
</dbReference>
<gene>
    <name evidence="2" type="ORF">BDV98DRAFT_58499</name>
</gene>
<name>A0A5C3PZV0_9AGAR</name>
<dbReference type="Pfam" id="PF26113">
    <property type="entry name" value="GH16_XgeA"/>
    <property type="match status" value="1"/>
</dbReference>
<proteinExistence type="predicted"/>
<sequence length="336" mass="36817">MHSPILNGCNLITSHLKAKEHPNTMQLTISFIALASLLTVVNAASYTRTDKVVGPAFNEWFAYQAMPDPTKGRVNYVNKATAQAQNLTFASADTFILRADSKKVVPAGSLGRDSVRMRSFKSYTIHVVTMDIRHMPQGCGTWPAVWEVQEQDYPSLGEVDIVEGVNDLGPNASTLHSSAGCSMRNDTSQMTATWKHLNCEVNGSGGCSASTPSLLSYAPPFNANGGGIYALERTETYMKVWFWPRGTAPPADINANAVKPDAWGKPAAYFSNAQCDFKAKFGAHHVIINLTLCGSWASNPNVYPKTCPQTCISHVDNNTAAFREAYWDFKYLNVYQ</sequence>
<dbReference type="InterPro" id="IPR013320">
    <property type="entry name" value="ConA-like_dom_sf"/>
</dbReference>
<dbReference type="InterPro" id="IPR000757">
    <property type="entry name" value="Beta-glucanase-like"/>
</dbReference>
<accession>A0A5C3PZV0</accession>
<dbReference type="PANTHER" id="PTHR10963:SF24">
    <property type="entry name" value="GLYCOSIDASE C21B10.07-RELATED"/>
    <property type="match status" value="1"/>
</dbReference>
<dbReference type="InterPro" id="IPR050546">
    <property type="entry name" value="Glycosyl_Hydrlase_16"/>
</dbReference>
<dbReference type="AlphaFoldDB" id="A0A5C3PZV0"/>
<dbReference type="PANTHER" id="PTHR10963">
    <property type="entry name" value="GLYCOSYL HYDROLASE-RELATED"/>
    <property type="match status" value="1"/>
</dbReference>
<dbReference type="Gene3D" id="2.60.120.200">
    <property type="match status" value="1"/>
</dbReference>
<protein>
    <submittedName>
        <fullName evidence="2">Endo-beta-glucanase</fullName>
    </submittedName>
</protein>
<evidence type="ECO:0000313" key="3">
    <source>
        <dbReference type="Proteomes" id="UP000305067"/>
    </source>
</evidence>
<dbReference type="GO" id="GO:0009251">
    <property type="term" value="P:glucan catabolic process"/>
    <property type="evidence" value="ECO:0007669"/>
    <property type="project" value="TreeGrafter"/>
</dbReference>
<organism evidence="2 3">
    <name type="scientific">Pterulicium gracile</name>
    <dbReference type="NCBI Taxonomy" id="1884261"/>
    <lineage>
        <taxon>Eukaryota</taxon>
        <taxon>Fungi</taxon>
        <taxon>Dikarya</taxon>
        <taxon>Basidiomycota</taxon>
        <taxon>Agaricomycotina</taxon>
        <taxon>Agaricomycetes</taxon>
        <taxon>Agaricomycetidae</taxon>
        <taxon>Agaricales</taxon>
        <taxon>Pleurotineae</taxon>
        <taxon>Pterulaceae</taxon>
        <taxon>Pterulicium</taxon>
    </lineage>
</organism>
<feature type="domain" description="GH16" evidence="1">
    <location>
        <begin position="41"/>
        <end position="305"/>
    </location>
</feature>